<proteinExistence type="predicted"/>
<reference evidence="1" key="2">
    <citation type="submission" date="2023-06" db="EMBL/GenBank/DDBJ databases">
        <authorList>
            <consortium name="Lawrence Berkeley National Laboratory"/>
            <person name="Haridas S."/>
            <person name="Hensen N."/>
            <person name="Bonometti L."/>
            <person name="Westerberg I."/>
            <person name="Brannstrom I.O."/>
            <person name="Guillou S."/>
            <person name="Cros-Aarteil S."/>
            <person name="Calhoun S."/>
            <person name="Kuo A."/>
            <person name="Mondo S."/>
            <person name="Pangilinan J."/>
            <person name="Riley R."/>
            <person name="Labutti K."/>
            <person name="Andreopoulos B."/>
            <person name="Lipzen A."/>
            <person name="Chen C."/>
            <person name="Yanf M."/>
            <person name="Daum C."/>
            <person name="Ng V."/>
            <person name="Clum A."/>
            <person name="Steindorff A."/>
            <person name="Ohm R."/>
            <person name="Martin F."/>
            <person name="Silar P."/>
            <person name="Natvig D."/>
            <person name="Lalanne C."/>
            <person name="Gautier V."/>
            <person name="Ament-Velasquez S.L."/>
            <person name="Kruys A."/>
            <person name="Hutchinson M.I."/>
            <person name="Powell A.J."/>
            <person name="Barry K."/>
            <person name="Miller A.N."/>
            <person name="Grigoriev I.V."/>
            <person name="Debuchy R."/>
            <person name="Gladieux P."/>
            <person name="Thoren M.H."/>
            <person name="Johannesson H."/>
        </authorList>
    </citation>
    <scope>NUCLEOTIDE SEQUENCE</scope>
    <source>
        <strain evidence="1">CBS 955.72</strain>
    </source>
</reference>
<gene>
    <name evidence="1" type="ORF">B0T25DRAFT_536162</name>
</gene>
<sequence length="131" mass="15266">MHKAFVEVPSNLISGATLRFIGYDDVTASQLWLWWINWPSDPPLRKLVIATTACHSLNSPKVTLKADMTLWRMMMLYGMSVSMSVEFQDPPRKQIMDPVHRRVRLTRSCLFLMEDTMERRYRTLQSVQCAS</sequence>
<dbReference type="Proteomes" id="UP001275084">
    <property type="component" value="Unassembled WGS sequence"/>
</dbReference>
<evidence type="ECO:0000313" key="2">
    <source>
        <dbReference type="Proteomes" id="UP001275084"/>
    </source>
</evidence>
<reference evidence="1" key="1">
    <citation type="journal article" date="2023" name="Mol. Phylogenet. Evol.">
        <title>Genome-scale phylogeny and comparative genomics of the fungal order Sordariales.</title>
        <authorList>
            <person name="Hensen N."/>
            <person name="Bonometti L."/>
            <person name="Westerberg I."/>
            <person name="Brannstrom I.O."/>
            <person name="Guillou S."/>
            <person name="Cros-Aarteil S."/>
            <person name="Calhoun S."/>
            <person name="Haridas S."/>
            <person name="Kuo A."/>
            <person name="Mondo S."/>
            <person name="Pangilinan J."/>
            <person name="Riley R."/>
            <person name="LaButti K."/>
            <person name="Andreopoulos B."/>
            <person name="Lipzen A."/>
            <person name="Chen C."/>
            <person name="Yan M."/>
            <person name="Daum C."/>
            <person name="Ng V."/>
            <person name="Clum A."/>
            <person name="Steindorff A."/>
            <person name="Ohm R.A."/>
            <person name="Martin F."/>
            <person name="Silar P."/>
            <person name="Natvig D.O."/>
            <person name="Lalanne C."/>
            <person name="Gautier V."/>
            <person name="Ament-Velasquez S.L."/>
            <person name="Kruys A."/>
            <person name="Hutchinson M.I."/>
            <person name="Powell A.J."/>
            <person name="Barry K."/>
            <person name="Miller A.N."/>
            <person name="Grigoriev I.V."/>
            <person name="Debuchy R."/>
            <person name="Gladieux P."/>
            <person name="Hiltunen Thoren M."/>
            <person name="Johannesson H."/>
        </authorList>
    </citation>
    <scope>NUCLEOTIDE SEQUENCE</scope>
    <source>
        <strain evidence="1">CBS 955.72</strain>
    </source>
</reference>
<name>A0AAJ0MIU6_9PEZI</name>
<organism evidence="1 2">
    <name type="scientific">Lasiosphaeria hispida</name>
    <dbReference type="NCBI Taxonomy" id="260671"/>
    <lineage>
        <taxon>Eukaryota</taxon>
        <taxon>Fungi</taxon>
        <taxon>Dikarya</taxon>
        <taxon>Ascomycota</taxon>
        <taxon>Pezizomycotina</taxon>
        <taxon>Sordariomycetes</taxon>
        <taxon>Sordariomycetidae</taxon>
        <taxon>Sordariales</taxon>
        <taxon>Lasiosphaeriaceae</taxon>
        <taxon>Lasiosphaeria</taxon>
    </lineage>
</organism>
<dbReference type="EMBL" id="JAUIQD010000002">
    <property type="protein sequence ID" value="KAK3360679.1"/>
    <property type="molecule type" value="Genomic_DNA"/>
</dbReference>
<accession>A0AAJ0MIU6</accession>
<dbReference type="AlphaFoldDB" id="A0AAJ0MIU6"/>
<protein>
    <submittedName>
        <fullName evidence="1">Uncharacterized protein</fullName>
    </submittedName>
</protein>
<comment type="caution">
    <text evidence="1">The sequence shown here is derived from an EMBL/GenBank/DDBJ whole genome shotgun (WGS) entry which is preliminary data.</text>
</comment>
<keyword evidence="2" id="KW-1185">Reference proteome</keyword>
<evidence type="ECO:0000313" key="1">
    <source>
        <dbReference type="EMBL" id="KAK3360679.1"/>
    </source>
</evidence>